<dbReference type="EMBL" id="AQFT01000136">
    <property type="protein sequence ID" value="EMZ21179.1"/>
    <property type="molecule type" value="Genomic_DNA"/>
</dbReference>
<evidence type="ECO:0000313" key="1">
    <source>
        <dbReference type="EMBL" id="EMZ21179.1"/>
    </source>
</evidence>
<dbReference type="HOGENOM" id="CLU_1501346_0_0_9"/>
<dbReference type="AlphaFoldDB" id="N2AA24"/>
<name>N2AA24_9FIRM</name>
<comment type="caution">
    <text evidence="1">The sequence shown here is derived from an EMBL/GenBank/DDBJ whole genome shotgun (WGS) entry which is preliminary data.</text>
</comment>
<organism evidence="1 2">
    <name type="scientific">Eubacterium plexicaudatum ASF492</name>
    <dbReference type="NCBI Taxonomy" id="1235802"/>
    <lineage>
        <taxon>Bacteria</taxon>
        <taxon>Bacillati</taxon>
        <taxon>Bacillota</taxon>
        <taxon>Clostridia</taxon>
        <taxon>Eubacteriales</taxon>
        <taxon>Eubacteriaceae</taxon>
        <taxon>Eubacterium</taxon>
    </lineage>
</organism>
<protein>
    <submittedName>
        <fullName evidence="1">Uncharacterized protein</fullName>
    </submittedName>
</protein>
<accession>N2AA24</accession>
<evidence type="ECO:0000313" key="2">
    <source>
        <dbReference type="Proteomes" id="UP000012589"/>
    </source>
</evidence>
<dbReference type="PATRIC" id="fig|1235802.3.peg.5006"/>
<gene>
    <name evidence="1" type="ORF">C823_04752</name>
</gene>
<reference evidence="1 2" key="1">
    <citation type="journal article" date="2014" name="Genome Announc.">
        <title>Draft genome sequences of the altered schaedler flora, a defined bacterial community from gnotobiotic mice.</title>
        <authorList>
            <person name="Wannemuehler M.J."/>
            <person name="Overstreet A.M."/>
            <person name="Ward D.V."/>
            <person name="Phillips G.J."/>
        </authorList>
    </citation>
    <scope>NUCLEOTIDE SEQUENCE [LARGE SCALE GENOMIC DNA]</scope>
    <source>
        <strain evidence="1 2">ASF492</strain>
    </source>
</reference>
<keyword evidence="2" id="KW-1185">Reference proteome</keyword>
<sequence>MNVVNRWFILPDIGLFGDKVFSCFTSINQSSFRFNILDLNFKIAVKLQWFAYNWRRREGENITYLSAHCEISVPSKDILEIPFFKSVIDEMDETDKIKQMKLIEEITEENQDVKQALIERYGKSLGKPLYSREVENNISVVSDRYCGIDEINNNIYYFVKEGDDASQLKNIRNCIIDSY</sequence>
<proteinExistence type="predicted"/>
<dbReference type="Proteomes" id="UP000012589">
    <property type="component" value="Unassembled WGS sequence"/>
</dbReference>
<dbReference type="STRING" id="1235802.C823_04752"/>